<evidence type="ECO:0000313" key="3">
    <source>
        <dbReference type="Proteomes" id="UP000006727"/>
    </source>
</evidence>
<dbReference type="EMBL" id="ABEU02000025">
    <property type="protein sequence ID" value="PNR27707.1"/>
    <property type="molecule type" value="Genomic_DNA"/>
</dbReference>
<accession>A0A2K1IEK1</accession>
<reference evidence="2" key="3">
    <citation type="submission" date="2020-12" db="UniProtKB">
        <authorList>
            <consortium name="EnsemblPlants"/>
        </authorList>
    </citation>
    <scope>IDENTIFICATION</scope>
</reference>
<protein>
    <submittedName>
        <fullName evidence="1 2">Uncharacterized protein</fullName>
    </submittedName>
</protein>
<dbReference type="EnsemblPlants" id="Pp3c25_11540V3.1">
    <property type="protein sequence ID" value="PAC:32980499.CDS.1"/>
    <property type="gene ID" value="Pp3c25_11540"/>
</dbReference>
<dbReference type="Gramene" id="Pp3c25_11540V3.1">
    <property type="protein sequence ID" value="PAC:32980499.CDS.1"/>
    <property type="gene ID" value="Pp3c25_11540"/>
</dbReference>
<gene>
    <name evidence="1" type="ORF">PHYPA_029859</name>
</gene>
<reference evidence="1 3" key="1">
    <citation type="journal article" date="2008" name="Science">
        <title>The Physcomitrella genome reveals evolutionary insights into the conquest of land by plants.</title>
        <authorList>
            <person name="Rensing S."/>
            <person name="Lang D."/>
            <person name="Zimmer A."/>
            <person name="Terry A."/>
            <person name="Salamov A."/>
            <person name="Shapiro H."/>
            <person name="Nishiyama T."/>
            <person name="Perroud P.-F."/>
            <person name="Lindquist E."/>
            <person name="Kamisugi Y."/>
            <person name="Tanahashi T."/>
            <person name="Sakakibara K."/>
            <person name="Fujita T."/>
            <person name="Oishi K."/>
            <person name="Shin-I T."/>
            <person name="Kuroki Y."/>
            <person name="Toyoda A."/>
            <person name="Suzuki Y."/>
            <person name="Hashimoto A."/>
            <person name="Yamaguchi K."/>
            <person name="Sugano A."/>
            <person name="Kohara Y."/>
            <person name="Fujiyama A."/>
            <person name="Anterola A."/>
            <person name="Aoki S."/>
            <person name="Ashton N."/>
            <person name="Barbazuk W.B."/>
            <person name="Barker E."/>
            <person name="Bennetzen J."/>
            <person name="Bezanilla M."/>
            <person name="Blankenship R."/>
            <person name="Cho S.H."/>
            <person name="Dutcher S."/>
            <person name="Estelle M."/>
            <person name="Fawcett J.A."/>
            <person name="Gundlach H."/>
            <person name="Hanada K."/>
            <person name="Heyl A."/>
            <person name="Hicks K.A."/>
            <person name="Hugh J."/>
            <person name="Lohr M."/>
            <person name="Mayer K."/>
            <person name="Melkozernov A."/>
            <person name="Murata T."/>
            <person name="Nelson D."/>
            <person name="Pils B."/>
            <person name="Prigge M."/>
            <person name="Reiss B."/>
            <person name="Renner T."/>
            <person name="Rombauts S."/>
            <person name="Rushton P."/>
            <person name="Sanderfoot A."/>
            <person name="Schween G."/>
            <person name="Shiu S.-H."/>
            <person name="Stueber K."/>
            <person name="Theodoulou F.L."/>
            <person name="Tu H."/>
            <person name="Van de Peer Y."/>
            <person name="Verrier P.J."/>
            <person name="Waters E."/>
            <person name="Wood A."/>
            <person name="Yang L."/>
            <person name="Cove D."/>
            <person name="Cuming A."/>
            <person name="Hasebe M."/>
            <person name="Lucas S."/>
            <person name="Mishler D.B."/>
            <person name="Reski R."/>
            <person name="Grigoriev I."/>
            <person name="Quatrano R.S."/>
            <person name="Boore J.L."/>
        </authorList>
    </citation>
    <scope>NUCLEOTIDE SEQUENCE [LARGE SCALE GENOMIC DNA]</scope>
    <source>
        <strain evidence="2 3">cv. Gransden 2004</strain>
    </source>
</reference>
<proteinExistence type="predicted"/>
<name>A0A2K1IEK1_PHYPA</name>
<reference evidence="1 3" key="2">
    <citation type="journal article" date="2018" name="Plant J.">
        <title>The Physcomitrella patens chromosome-scale assembly reveals moss genome structure and evolution.</title>
        <authorList>
            <person name="Lang D."/>
            <person name="Ullrich K.K."/>
            <person name="Murat F."/>
            <person name="Fuchs J."/>
            <person name="Jenkins J."/>
            <person name="Haas F.B."/>
            <person name="Piednoel M."/>
            <person name="Gundlach H."/>
            <person name="Van Bel M."/>
            <person name="Meyberg R."/>
            <person name="Vives C."/>
            <person name="Morata J."/>
            <person name="Symeonidi A."/>
            <person name="Hiss M."/>
            <person name="Muchero W."/>
            <person name="Kamisugi Y."/>
            <person name="Saleh O."/>
            <person name="Blanc G."/>
            <person name="Decker E.L."/>
            <person name="van Gessel N."/>
            <person name="Grimwood J."/>
            <person name="Hayes R.D."/>
            <person name="Graham S.W."/>
            <person name="Gunter L.E."/>
            <person name="McDaniel S.F."/>
            <person name="Hoernstein S.N.W."/>
            <person name="Larsson A."/>
            <person name="Li F.W."/>
            <person name="Perroud P.F."/>
            <person name="Phillips J."/>
            <person name="Ranjan P."/>
            <person name="Rokshar D.S."/>
            <person name="Rothfels C.J."/>
            <person name="Schneider L."/>
            <person name="Shu S."/>
            <person name="Stevenson D.W."/>
            <person name="Thummler F."/>
            <person name="Tillich M."/>
            <person name="Villarreal Aguilar J.C."/>
            <person name="Widiez T."/>
            <person name="Wong G.K."/>
            <person name="Wymore A."/>
            <person name="Zhang Y."/>
            <person name="Zimmer A.D."/>
            <person name="Quatrano R.S."/>
            <person name="Mayer K.F.X."/>
            <person name="Goodstein D."/>
            <person name="Casacuberta J.M."/>
            <person name="Vandepoele K."/>
            <person name="Reski R."/>
            <person name="Cuming A.C."/>
            <person name="Tuskan G.A."/>
            <person name="Maumus F."/>
            <person name="Salse J."/>
            <person name="Schmutz J."/>
            <person name="Rensing S.A."/>
        </authorList>
    </citation>
    <scope>NUCLEOTIDE SEQUENCE [LARGE SCALE GENOMIC DNA]</scope>
    <source>
        <strain evidence="2 3">cv. Gransden 2004</strain>
    </source>
</reference>
<evidence type="ECO:0000313" key="1">
    <source>
        <dbReference type="EMBL" id="PNR27707.1"/>
    </source>
</evidence>
<evidence type="ECO:0000313" key="2">
    <source>
        <dbReference type="EnsemblPlants" id="PAC:32980499.CDS.1"/>
    </source>
</evidence>
<dbReference type="AlphaFoldDB" id="A0A2K1IEK1"/>
<keyword evidence="3" id="KW-1185">Reference proteome</keyword>
<organism evidence="1">
    <name type="scientific">Physcomitrium patens</name>
    <name type="common">Spreading-leaved earth moss</name>
    <name type="synonym">Physcomitrella patens</name>
    <dbReference type="NCBI Taxonomy" id="3218"/>
    <lineage>
        <taxon>Eukaryota</taxon>
        <taxon>Viridiplantae</taxon>
        <taxon>Streptophyta</taxon>
        <taxon>Embryophyta</taxon>
        <taxon>Bryophyta</taxon>
        <taxon>Bryophytina</taxon>
        <taxon>Bryopsida</taxon>
        <taxon>Funariidae</taxon>
        <taxon>Funariales</taxon>
        <taxon>Funariaceae</taxon>
        <taxon>Physcomitrium</taxon>
    </lineage>
</organism>
<sequence length="60" mass="7446">MRDHKLSVITLTIIYKLCLRKSYNKLHLFNFNWWLFQCRNYIDRPKEFHVELFEIATNAL</sequence>
<dbReference type="Proteomes" id="UP000006727">
    <property type="component" value="Chromosome 25"/>
</dbReference>
<dbReference type="InParanoid" id="A0A2K1IEK1"/>